<keyword evidence="5" id="KW-1185">Reference proteome</keyword>
<evidence type="ECO:0000313" key="4">
    <source>
        <dbReference type="EMBL" id="MXR40114.1"/>
    </source>
</evidence>
<dbReference type="SUPFAM" id="SSF52540">
    <property type="entry name" value="P-loop containing nucleoside triphosphate hydrolases"/>
    <property type="match status" value="1"/>
</dbReference>
<dbReference type="PANTHER" id="PTHR42759">
    <property type="entry name" value="MOXR FAMILY PROTEIN"/>
    <property type="match status" value="1"/>
</dbReference>
<dbReference type="InterPro" id="IPR050764">
    <property type="entry name" value="CbbQ/NirQ/NorQ/GpvN"/>
</dbReference>
<feature type="compositionally biased region" description="Acidic residues" evidence="1">
    <location>
        <begin position="26"/>
        <end position="41"/>
    </location>
</feature>
<sequence>MGCERHPDGSYPGVLLRRGVCRVSDAEAEPETDPEADDEADAATAVDRDGAEPGGSDGLAPLPVSEAADLVDRVADNVSRVIVGNDAAVEHILVTVLGRGHLLLEDVPGVGKTMLARSLATSVDCEFKRVQFTPDLLPSDVTGINVYNQKTGEFEFRPGPVFANIVLGDEINRAPPKTQSALLEAMEEGQVTVDGVTRGLPDPFTVIATQNDVEPGRTYELPLAEIDRFMKKLRLGYPDRADETEMLGRTAGEHPIESLESVATTAELRRARATVGEVSVSEPVREYVTDLATYTREHAQLGVSPRGSIALVRASQARAVVDGRDYVVPDDVQTEAPSVFAHRVRPRTGSESGLDVVEDALSSVAVE</sequence>
<dbReference type="InterPro" id="IPR027417">
    <property type="entry name" value="P-loop_NTPase"/>
</dbReference>
<name>A0A6B0SMH9_9EURY</name>
<dbReference type="GO" id="GO:0016887">
    <property type="term" value="F:ATP hydrolysis activity"/>
    <property type="evidence" value="ECO:0007669"/>
    <property type="project" value="InterPro"/>
</dbReference>
<dbReference type="InterPro" id="IPR011703">
    <property type="entry name" value="ATPase_AAA-3"/>
</dbReference>
<evidence type="ECO:0000259" key="3">
    <source>
        <dbReference type="Pfam" id="PF17863"/>
    </source>
</evidence>
<evidence type="ECO:0000259" key="2">
    <source>
        <dbReference type="Pfam" id="PF07726"/>
    </source>
</evidence>
<protein>
    <submittedName>
        <fullName evidence="4">AAA domain-containing protein</fullName>
    </submittedName>
</protein>
<dbReference type="Gene3D" id="3.40.50.300">
    <property type="entry name" value="P-loop containing nucleotide triphosphate hydrolases"/>
    <property type="match status" value="1"/>
</dbReference>
<comment type="caution">
    <text evidence="4">The sequence shown here is derived from an EMBL/GenBank/DDBJ whole genome shotgun (WGS) entry which is preliminary data.</text>
</comment>
<dbReference type="GO" id="GO:0005524">
    <property type="term" value="F:ATP binding"/>
    <property type="evidence" value="ECO:0007669"/>
    <property type="project" value="InterPro"/>
</dbReference>
<dbReference type="CDD" id="cd00009">
    <property type="entry name" value="AAA"/>
    <property type="match status" value="1"/>
</dbReference>
<proteinExistence type="predicted"/>
<dbReference type="Pfam" id="PF17863">
    <property type="entry name" value="AAA_lid_2"/>
    <property type="match status" value="1"/>
</dbReference>
<organism evidence="4 5">
    <name type="scientific">Halobaculum saliterrae</name>
    <dbReference type="NCBI Taxonomy" id="2073113"/>
    <lineage>
        <taxon>Archaea</taxon>
        <taxon>Methanobacteriati</taxon>
        <taxon>Methanobacteriota</taxon>
        <taxon>Stenosarchaea group</taxon>
        <taxon>Halobacteria</taxon>
        <taxon>Halobacteriales</taxon>
        <taxon>Haloferacaceae</taxon>
        <taxon>Halobaculum</taxon>
    </lineage>
</organism>
<feature type="domain" description="ATPase AAA-3" evidence="2">
    <location>
        <begin position="101"/>
        <end position="230"/>
    </location>
</feature>
<evidence type="ECO:0000313" key="5">
    <source>
        <dbReference type="Proteomes" id="UP000437065"/>
    </source>
</evidence>
<dbReference type="InterPro" id="IPR041628">
    <property type="entry name" value="ChlI/MoxR_AAA_lid"/>
</dbReference>
<dbReference type="AlphaFoldDB" id="A0A6B0SMH9"/>
<dbReference type="EMBL" id="WUUS01000001">
    <property type="protein sequence ID" value="MXR40114.1"/>
    <property type="molecule type" value="Genomic_DNA"/>
</dbReference>
<dbReference type="Gene3D" id="1.10.8.80">
    <property type="entry name" value="Magnesium chelatase subunit I, C-Terminal domain"/>
    <property type="match status" value="1"/>
</dbReference>
<feature type="region of interest" description="Disordered" evidence="1">
    <location>
        <begin position="24"/>
        <end position="62"/>
    </location>
</feature>
<evidence type="ECO:0000256" key="1">
    <source>
        <dbReference type="SAM" id="MobiDB-lite"/>
    </source>
</evidence>
<gene>
    <name evidence="4" type="ORF">GRX01_01910</name>
</gene>
<dbReference type="PANTHER" id="PTHR42759:SF5">
    <property type="entry name" value="METHANOL DEHYDROGENASE REGULATOR"/>
    <property type="match status" value="1"/>
</dbReference>
<dbReference type="OrthoDB" id="24581at2157"/>
<dbReference type="Proteomes" id="UP000437065">
    <property type="component" value="Unassembled WGS sequence"/>
</dbReference>
<dbReference type="Pfam" id="PF07726">
    <property type="entry name" value="AAA_3"/>
    <property type="match status" value="1"/>
</dbReference>
<reference evidence="4 5" key="1">
    <citation type="submission" date="2019-12" db="EMBL/GenBank/DDBJ databases">
        <title>Isolation and characterization of three novel carbon monoxide-oxidizing members of Halobacteria from salione crusts and soils.</title>
        <authorList>
            <person name="Myers M.R."/>
            <person name="King G.M."/>
        </authorList>
    </citation>
    <scope>NUCLEOTIDE SEQUENCE [LARGE SCALE GENOMIC DNA]</scope>
    <source>
        <strain evidence="4 5">WSA2</strain>
    </source>
</reference>
<feature type="domain" description="ChlI/MoxR AAA lid" evidence="3">
    <location>
        <begin position="292"/>
        <end position="352"/>
    </location>
</feature>
<accession>A0A6B0SMH9</accession>